<dbReference type="GO" id="GO:0000145">
    <property type="term" value="C:exocyst"/>
    <property type="evidence" value="ECO:0007669"/>
    <property type="project" value="InterPro"/>
</dbReference>
<evidence type="ECO:0000256" key="3">
    <source>
        <dbReference type="RuleBase" id="RU365026"/>
    </source>
</evidence>
<sequence length="344" mass="40018">MRIIINVLTNMQRQLLEQNFGAFNSFKDDYFMVIATKSIMKLLAFGSSLICNWKNADKDNLLTHSGAETTLVMQMILKLVIMYRALKDEMPVLLLLFLGQTEHTVLVEFGRLIDRSSALVLDLFVDLNNFVKSQRLVMDDVGVHRVTRHTMDYIGSLVEQKDTIYLMLEGSPNAFVELVTQLISALEFMLVMNSRTLTLQGQQQLFLLNNVHFMLEQAKKFNDLGLILGQSWLIQRQEQLTQLITGYMEDSWEPVMSSLFEKKTLVSVILWSNHLFDEFISSLEKIYSMQKTWKVSDPLIRQKLREAIIQKVIPLFRQQLEKKHKPSYDRVEHLESQLLEMFEG</sequence>
<keyword evidence="2 3" id="KW-0813">Transport</keyword>
<dbReference type="InterPro" id="IPR016159">
    <property type="entry name" value="Cullin_repeat-like_dom_sf"/>
</dbReference>
<dbReference type="Gramene" id="BGIOSGA032903-TA">
    <property type="protein sequence ID" value="BGIOSGA032903-PA"/>
    <property type="gene ID" value="BGIOSGA032903"/>
</dbReference>
<accession>A2Z782</accession>
<dbReference type="GO" id="GO:0006887">
    <property type="term" value="P:exocytosis"/>
    <property type="evidence" value="ECO:0007669"/>
    <property type="project" value="UniProtKB-KW"/>
</dbReference>
<proteinExistence type="inferred from homology"/>
<dbReference type="PANTHER" id="PTHR12542:SF44">
    <property type="entry name" value="EXOCYST SUBUNIT EXO70 FAMILY PROTEIN"/>
    <property type="match status" value="1"/>
</dbReference>
<dbReference type="Gene3D" id="1.20.1280.170">
    <property type="entry name" value="Exocyst complex component Exo70"/>
    <property type="match status" value="1"/>
</dbReference>
<dbReference type="Proteomes" id="UP000007015">
    <property type="component" value="Chromosome 10"/>
</dbReference>
<evidence type="ECO:0000313" key="6">
    <source>
        <dbReference type="Proteomes" id="UP000007015"/>
    </source>
</evidence>
<dbReference type="EMBL" id="CM000135">
    <property type="protein sequence ID" value="EAY78466.1"/>
    <property type="molecule type" value="Genomic_DNA"/>
</dbReference>
<protein>
    <recommendedName>
        <fullName evidence="3">Exocyst subunit Exo70 family protein</fullName>
    </recommendedName>
</protein>
<reference evidence="5 6" key="1">
    <citation type="journal article" date="2005" name="PLoS Biol.">
        <title>The genomes of Oryza sativa: a history of duplications.</title>
        <authorList>
            <person name="Yu J."/>
            <person name="Wang J."/>
            <person name="Lin W."/>
            <person name="Li S."/>
            <person name="Li H."/>
            <person name="Zhou J."/>
            <person name="Ni P."/>
            <person name="Dong W."/>
            <person name="Hu S."/>
            <person name="Zeng C."/>
            <person name="Zhang J."/>
            <person name="Zhang Y."/>
            <person name="Li R."/>
            <person name="Xu Z."/>
            <person name="Li S."/>
            <person name="Li X."/>
            <person name="Zheng H."/>
            <person name="Cong L."/>
            <person name="Lin L."/>
            <person name="Yin J."/>
            <person name="Geng J."/>
            <person name="Li G."/>
            <person name="Shi J."/>
            <person name="Liu J."/>
            <person name="Lv H."/>
            <person name="Li J."/>
            <person name="Wang J."/>
            <person name="Deng Y."/>
            <person name="Ran L."/>
            <person name="Shi X."/>
            <person name="Wang X."/>
            <person name="Wu Q."/>
            <person name="Li C."/>
            <person name="Ren X."/>
            <person name="Wang J."/>
            <person name="Wang X."/>
            <person name="Li D."/>
            <person name="Liu D."/>
            <person name="Zhang X."/>
            <person name="Ji Z."/>
            <person name="Zhao W."/>
            <person name="Sun Y."/>
            <person name="Zhang Z."/>
            <person name="Bao J."/>
            <person name="Han Y."/>
            <person name="Dong L."/>
            <person name="Ji J."/>
            <person name="Chen P."/>
            <person name="Wu S."/>
            <person name="Liu J."/>
            <person name="Xiao Y."/>
            <person name="Bu D."/>
            <person name="Tan J."/>
            <person name="Yang L."/>
            <person name="Ye C."/>
            <person name="Zhang J."/>
            <person name="Xu J."/>
            <person name="Zhou Y."/>
            <person name="Yu Y."/>
            <person name="Zhang B."/>
            <person name="Zhuang S."/>
            <person name="Wei H."/>
            <person name="Liu B."/>
            <person name="Lei M."/>
            <person name="Yu H."/>
            <person name="Li Y."/>
            <person name="Xu H."/>
            <person name="Wei S."/>
            <person name="He X."/>
            <person name="Fang L."/>
            <person name="Zhang Z."/>
            <person name="Zhang Y."/>
            <person name="Huang X."/>
            <person name="Su Z."/>
            <person name="Tong W."/>
            <person name="Li J."/>
            <person name="Tong Z."/>
            <person name="Li S."/>
            <person name="Ye J."/>
            <person name="Wang L."/>
            <person name="Fang L."/>
            <person name="Lei T."/>
            <person name="Chen C."/>
            <person name="Chen H."/>
            <person name="Xu Z."/>
            <person name="Li H."/>
            <person name="Huang H."/>
            <person name="Zhang F."/>
            <person name="Xu H."/>
            <person name="Li N."/>
            <person name="Zhao C."/>
            <person name="Li S."/>
            <person name="Dong L."/>
            <person name="Huang Y."/>
            <person name="Li L."/>
            <person name="Xi Y."/>
            <person name="Qi Q."/>
            <person name="Li W."/>
            <person name="Zhang B."/>
            <person name="Hu W."/>
            <person name="Zhang Y."/>
            <person name="Tian X."/>
            <person name="Jiao Y."/>
            <person name="Liang X."/>
            <person name="Jin J."/>
            <person name="Gao L."/>
            <person name="Zheng W."/>
            <person name="Hao B."/>
            <person name="Liu S."/>
            <person name="Wang W."/>
            <person name="Yuan L."/>
            <person name="Cao M."/>
            <person name="McDermott J."/>
            <person name="Samudrala R."/>
            <person name="Wang J."/>
            <person name="Wong G.K."/>
            <person name="Yang H."/>
        </authorList>
    </citation>
    <scope>NUCLEOTIDE SEQUENCE [LARGE SCALE GENOMIC DNA]</scope>
    <source>
        <strain evidence="6">cv. 93-11</strain>
    </source>
</reference>
<name>A2Z782_ORYSI</name>
<dbReference type="InterPro" id="IPR046364">
    <property type="entry name" value="Exo70_C"/>
</dbReference>
<keyword evidence="3" id="KW-0653">Protein transport</keyword>
<feature type="domain" description="Exocyst complex subunit Exo70 C-terminal" evidence="4">
    <location>
        <begin position="1"/>
        <end position="326"/>
    </location>
</feature>
<organism evidence="5 6">
    <name type="scientific">Oryza sativa subsp. indica</name>
    <name type="common">Rice</name>
    <dbReference type="NCBI Taxonomy" id="39946"/>
    <lineage>
        <taxon>Eukaryota</taxon>
        <taxon>Viridiplantae</taxon>
        <taxon>Streptophyta</taxon>
        <taxon>Embryophyta</taxon>
        <taxon>Tracheophyta</taxon>
        <taxon>Spermatophyta</taxon>
        <taxon>Magnoliopsida</taxon>
        <taxon>Liliopsida</taxon>
        <taxon>Poales</taxon>
        <taxon>Poaceae</taxon>
        <taxon>BOP clade</taxon>
        <taxon>Oryzoideae</taxon>
        <taxon>Oryzeae</taxon>
        <taxon>Oryzinae</taxon>
        <taxon>Oryza</taxon>
        <taxon>Oryza sativa</taxon>
    </lineage>
</organism>
<dbReference type="GO" id="GO:0015031">
    <property type="term" value="P:protein transport"/>
    <property type="evidence" value="ECO:0007669"/>
    <property type="project" value="UniProtKB-KW"/>
</dbReference>
<evidence type="ECO:0000256" key="1">
    <source>
        <dbReference type="ARBA" id="ARBA00006756"/>
    </source>
</evidence>
<keyword evidence="3" id="KW-0268">Exocytosis</keyword>
<comment type="similarity">
    <text evidence="1 3">Belongs to the EXO70 family.</text>
</comment>
<keyword evidence="6" id="KW-1185">Reference proteome</keyword>
<gene>
    <name evidence="5" type="ORF">OsI_33554</name>
</gene>
<dbReference type="STRING" id="39946.A2Z782"/>
<evidence type="ECO:0000256" key="2">
    <source>
        <dbReference type="ARBA" id="ARBA00022448"/>
    </source>
</evidence>
<dbReference type="Pfam" id="PF03081">
    <property type="entry name" value="Exo70_C"/>
    <property type="match status" value="1"/>
</dbReference>
<evidence type="ECO:0000313" key="5">
    <source>
        <dbReference type="EMBL" id="EAY78466.1"/>
    </source>
</evidence>
<dbReference type="InterPro" id="IPR004140">
    <property type="entry name" value="Exo70"/>
</dbReference>
<dbReference type="HOGENOM" id="CLU_010236_5_3_1"/>
<dbReference type="PANTHER" id="PTHR12542">
    <property type="entry name" value="EXOCYST COMPLEX PROTEIN EXO70"/>
    <property type="match status" value="1"/>
</dbReference>
<dbReference type="GO" id="GO:0005546">
    <property type="term" value="F:phosphatidylinositol-4,5-bisphosphate binding"/>
    <property type="evidence" value="ECO:0007669"/>
    <property type="project" value="InterPro"/>
</dbReference>
<comment type="function">
    <text evidence="3">Component of the exocyst complex.</text>
</comment>
<evidence type="ECO:0000259" key="4">
    <source>
        <dbReference type="Pfam" id="PF03081"/>
    </source>
</evidence>
<dbReference type="SUPFAM" id="SSF74788">
    <property type="entry name" value="Cullin repeat-like"/>
    <property type="match status" value="1"/>
</dbReference>
<dbReference type="AlphaFoldDB" id="A2Z782"/>